<dbReference type="InterPro" id="IPR025295">
    <property type="entry name" value="eCIS_core_dom"/>
</dbReference>
<evidence type="ECO:0000259" key="2">
    <source>
        <dbReference type="Pfam" id="PF13699"/>
    </source>
</evidence>
<feature type="domain" description="eCIS core" evidence="2">
    <location>
        <begin position="3"/>
        <end position="79"/>
    </location>
</feature>
<evidence type="ECO:0000256" key="1">
    <source>
        <dbReference type="SAM" id="MobiDB-lite"/>
    </source>
</evidence>
<name>A0A2A6RCV3_9CHLR</name>
<keyword evidence="4" id="KW-1185">Reference proteome</keyword>
<comment type="caution">
    <text evidence="3">The sequence shown here is derived from an EMBL/GenBank/DDBJ whole genome shotgun (WGS) entry which is preliminary data.</text>
</comment>
<evidence type="ECO:0000313" key="4">
    <source>
        <dbReference type="Proteomes" id="UP000220527"/>
    </source>
</evidence>
<organism evidence="3 4">
    <name type="scientific">Candidatus Viridilinea mediisalina</name>
    <dbReference type="NCBI Taxonomy" id="2024553"/>
    <lineage>
        <taxon>Bacteria</taxon>
        <taxon>Bacillati</taxon>
        <taxon>Chloroflexota</taxon>
        <taxon>Chloroflexia</taxon>
        <taxon>Chloroflexales</taxon>
        <taxon>Chloroflexineae</taxon>
        <taxon>Oscillochloridaceae</taxon>
        <taxon>Candidatus Viridilinea</taxon>
    </lineage>
</organism>
<accession>A0A2A6RCV3</accession>
<dbReference type="Proteomes" id="UP000220527">
    <property type="component" value="Unassembled WGS sequence"/>
</dbReference>
<dbReference type="EMBL" id="NQWI01000252">
    <property type="protein sequence ID" value="PDV98953.1"/>
    <property type="molecule type" value="Genomic_DNA"/>
</dbReference>
<sequence length="149" mass="16648">MLPLRETTRRFLAPIVGLDPATVPIYRGAEAAQLAAAYDAEALTVDGAVFLGPGYAEDTPESLGLLAHELTHVAENREQGAGSREQSAERREQSAERREQRTENREQGTENREQRTGNREQRTGNREQGTENREQGTENREQGTERSGW</sequence>
<evidence type="ECO:0000313" key="3">
    <source>
        <dbReference type="EMBL" id="PDV98953.1"/>
    </source>
</evidence>
<reference evidence="4" key="1">
    <citation type="submission" date="2017-08" db="EMBL/GenBank/DDBJ databases">
        <authorList>
            <person name="Grouzdev D.S."/>
            <person name="Gaisin V.A."/>
            <person name="Rysina M.S."/>
            <person name="Gorlenko V.M."/>
        </authorList>
    </citation>
    <scope>NUCLEOTIDE SEQUENCE [LARGE SCALE GENOMIC DNA]</scope>
    <source>
        <strain evidence="4">Kir15-3F</strain>
    </source>
</reference>
<dbReference type="AlphaFoldDB" id="A0A2A6RCV3"/>
<gene>
    <name evidence="3" type="ORF">CJ255_21800</name>
</gene>
<dbReference type="Pfam" id="PF13699">
    <property type="entry name" value="eCIS_core"/>
    <property type="match status" value="1"/>
</dbReference>
<proteinExistence type="predicted"/>
<protein>
    <recommendedName>
        <fullName evidence="2">eCIS core domain-containing protein</fullName>
    </recommendedName>
</protein>
<feature type="compositionally biased region" description="Basic and acidic residues" evidence="1">
    <location>
        <begin position="86"/>
        <end position="149"/>
    </location>
</feature>
<feature type="region of interest" description="Disordered" evidence="1">
    <location>
        <begin position="73"/>
        <end position="149"/>
    </location>
</feature>